<reference evidence="1" key="1">
    <citation type="journal article" date="2023" name="Front. Mar. Sci.">
        <title>A new Merluccius polli reference genome to investigate the effects of global change in West African waters.</title>
        <authorList>
            <person name="Mateo J.L."/>
            <person name="Blanco-Fernandez C."/>
            <person name="Garcia-Vazquez E."/>
            <person name="Machado-Schiaffino G."/>
        </authorList>
    </citation>
    <scope>NUCLEOTIDE SEQUENCE</scope>
    <source>
        <strain evidence="1">C29</strain>
        <tissue evidence="1">Fin</tissue>
    </source>
</reference>
<evidence type="ECO:0000313" key="2">
    <source>
        <dbReference type="Proteomes" id="UP001174136"/>
    </source>
</evidence>
<dbReference type="EMBL" id="JAOPHQ010000887">
    <property type="protein sequence ID" value="KAK0152828.1"/>
    <property type="molecule type" value="Genomic_DNA"/>
</dbReference>
<sequence length="210" mass="23270">MSPRNQHVDEASEGNIVLAGALSQAPLPSTGTQVSSISDYVDVHVDMVTSSLPVSDITLQKIVQETEKYMTMQAVISNLRDGLSNGSCPQFYPVRAVLIVVNSLVLRQSRMVIPQSMCQDMLCCVHKGHLCMEKCKRRAKESEVYWPGINMDIESKIKNVVRWLVTTDHCSAADNSGSSQSSTDSITPPVPCTHRLAAKLKREYRSLRDF</sequence>
<dbReference type="PANTHER" id="PTHR37984:SF5">
    <property type="entry name" value="PROTEIN NYNRIN-LIKE"/>
    <property type="match status" value="1"/>
</dbReference>
<gene>
    <name evidence="1" type="ORF">N1851_005629</name>
</gene>
<dbReference type="InterPro" id="IPR050951">
    <property type="entry name" value="Retrovirus_Pol_polyprotein"/>
</dbReference>
<keyword evidence="2" id="KW-1185">Reference proteome</keyword>
<dbReference type="AlphaFoldDB" id="A0AA47N5K3"/>
<name>A0AA47N5K3_MERPO</name>
<dbReference type="Proteomes" id="UP001174136">
    <property type="component" value="Unassembled WGS sequence"/>
</dbReference>
<evidence type="ECO:0000313" key="1">
    <source>
        <dbReference type="EMBL" id="KAK0152828.1"/>
    </source>
</evidence>
<dbReference type="PANTHER" id="PTHR37984">
    <property type="entry name" value="PROTEIN CBG26694"/>
    <property type="match status" value="1"/>
</dbReference>
<organism evidence="1 2">
    <name type="scientific">Merluccius polli</name>
    <name type="common">Benguela hake</name>
    <name type="synonym">Merluccius cadenati</name>
    <dbReference type="NCBI Taxonomy" id="89951"/>
    <lineage>
        <taxon>Eukaryota</taxon>
        <taxon>Metazoa</taxon>
        <taxon>Chordata</taxon>
        <taxon>Craniata</taxon>
        <taxon>Vertebrata</taxon>
        <taxon>Euteleostomi</taxon>
        <taxon>Actinopterygii</taxon>
        <taxon>Neopterygii</taxon>
        <taxon>Teleostei</taxon>
        <taxon>Neoteleostei</taxon>
        <taxon>Acanthomorphata</taxon>
        <taxon>Zeiogadaria</taxon>
        <taxon>Gadariae</taxon>
        <taxon>Gadiformes</taxon>
        <taxon>Gadoidei</taxon>
        <taxon>Merlucciidae</taxon>
        <taxon>Merluccius</taxon>
    </lineage>
</organism>
<comment type="caution">
    <text evidence="1">The sequence shown here is derived from an EMBL/GenBank/DDBJ whole genome shotgun (WGS) entry which is preliminary data.</text>
</comment>
<dbReference type="Gene3D" id="1.10.340.70">
    <property type="match status" value="1"/>
</dbReference>
<protein>
    <submittedName>
        <fullName evidence="1">Uncharacterized protein</fullName>
    </submittedName>
</protein>
<accession>A0AA47N5K3</accession>
<proteinExistence type="predicted"/>